<evidence type="ECO:0000313" key="8">
    <source>
        <dbReference type="EMBL" id="KAE9264109.1"/>
    </source>
</evidence>
<dbReference type="EMBL" id="QXFW01006944">
    <property type="protein sequence ID" value="KAE8958117.1"/>
    <property type="molecule type" value="Genomic_DNA"/>
</dbReference>
<organism evidence="5 14">
    <name type="scientific">Phytophthora fragariae</name>
    <dbReference type="NCBI Taxonomy" id="53985"/>
    <lineage>
        <taxon>Eukaryota</taxon>
        <taxon>Sar</taxon>
        <taxon>Stramenopiles</taxon>
        <taxon>Oomycota</taxon>
        <taxon>Peronosporomycetes</taxon>
        <taxon>Peronosporales</taxon>
        <taxon>Peronosporaceae</taxon>
        <taxon>Phytophthora</taxon>
    </lineage>
</organism>
<evidence type="ECO:0000313" key="1">
    <source>
        <dbReference type="EMBL" id="KAE8918002.1"/>
    </source>
</evidence>
<accession>A0A6A3PW69</accession>
<evidence type="ECO:0000313" key="14">
    <source>
        <dbReference type="Proteomes" id="UP000440732"/>
    </source>
</evidence>
<dbReference type="Proteomes" id="UP000437068">
    <property type="component" value="Unassembled WGS sequence"/>
</dbReference>
<evidence type="ECO:0000313" key="4">
    <source>
        <dbReference type="EMBL" id="KAE9058653.1"/>
    </source>
</evidence>
<evidence type="ECO:0000313" key="16">
    <source>
        <dbReference type="Proteomes" id="UP000460718"/>
    </source>
</evidence>
<keyword evidence="11" id="KW-1185">Reference proteome</keyword>
<proteinExistence type="predicted"/>
<dbReference type="EMBL" id="QXFX01006868">
    <property type="protein sequence ID" value="KAE9057763.1"/>
    <property type="molecule type" value="Genomic_DNA"/>
</dbReference>
<evidence type="ECO:0000313" key="6">
    <source>
        <dbReference type="EMBL" id="KAE9160527.1"/>
    </source>
</evidence>
<evidence type="ECO:0000313" key="13">
    <source>
        <dbReference type="Proteomes" id="UP000440367"/>
    </source>
</evidence>
<dbReference type="EMBL" id="QXGE01007034">
    <property type="protein sequence ID" value="KAE9264109.1"/>
    <property type="molecule type" value="Genomic_DNA"/>
</dbReference>
<evidence type="ECO:0000313" key="9">
    <source>
        <dbReference type="EMBL" id="KAE9267214.1"/>
    </source>
</evidence>
<dbReference type="Proteomes" id="UP000440732">
    <property type="component" value="Unassembled WGS sequence"/>
</dbReference>
<reference evidence="10 11" key="1">
    <citation type="submission" date="2018-08" db="EMBL/GenBank/DDBJ databases">
        <title>Genomic investigation of the strawberry pathogen Phytophthora fragariae indicates pathogenicity is determined by transcriptional variation in three key races.</title>
        <authorList>
            <person name="Adams T.M."/>
            <person name="Armitage A.D."/>
            <person name="Sobczyk M.K."/>
            <person name="Bates H.J."/>
            <person name="Dunwell J.M."/>
            <person name="Nellist C.F."/>
            <person name="Harrison R.J."/>
        </authorList>
    </citation>
    <scope>NUCLEOTIDE SEQUENCE [LARGE SCALE GENOMIC DNA]</scope>
    <source>
        <strain evidence="8 12">A4</strain>
        <strain evidence="7 13">BC-1</strain>
        <strain evidence="6 11">NOV-27</strain>
        <strain evidence="5 14">NOV-5</strain>
        <strain evidence="4 15">NOV-71</strain>
        <strain evidence="9 17">NOV-77</strain>
        <strain evidence="1 10">NOV-9</strain>
        <strain evidence="3 18">ONT-3</strain>
        <strain evidence="2 16">SCRP245</strain>
    </source>
</reference>
<evidence type="ECO:0000313" key="12">
    <source>
        <dbReference type="Proteomes" id="UP000437068"/>
    </source>
</evidence>
<dbReference type="AlphaFoldDB" id="A0A6A3PW69"/>
<evidence type="ECO:0000313" key="10">
    <source>
        <dbReference type="Proteomes" id="UP000429523"/>
    </source>
</evidence>
<dbReference type="Proteomes" id="UP000440367">
    <property type="component" value="Unassembled WGS sequence"/>
</dbReference>
<dbReference type="EMBL" id="QXGF01006298">
    <property type="protein sequence ID" value="KAE8918002.1"/>
    <property type="molecule type" value="Genomic_DNA"/>
</dbReference>
<dbReference type="EMBL" id="QXGB01006599">
    <property type="protein sequence ID" value="KAE9160527.1"/>
    <property type="molecule type" value="Genomic_DNA"/>
</dbReference>
<feature type="non-terminal residue" evidence="5">
    <location>
        <position position="34"/>
    </location>
</feature>
<evidence type="ECO:0000313" key="3">
    <source>
        <dbReference type="EMBL" id="KAE9057763.1"/>
    </source>
</evidence>
<dbReference type="Proteomes" id="UP000429523">
    <property type="component" value="Unassembled WGS sequence"/>
</dbReference>
<dbReference type="EMBL" id="QXGD01006142">
    <property type="protein sequence ID" value="KAE9163907.1"/>
    <property type="molecule type" value="Genomic_DNA"/>
</dbReference>
<protein>
    <submittedName>
        <fullName evidence="5">Uncharacterized protein</fullName>
    </submittedName>
</protein>
<dbReference type="Proteomes" id="UP000460718">
    <property type="component" value="Unassembled WGS sequence"/>
</dbReference>
<evidence type="ECO:0000313" key="5">
    <source>
        <dbReference type="EMBL" id="KAE9061198.1"/>
    </source>
</evidence>
<dbReference type="Proteomes" id="UP000441208">
    <property type="component" value="Unassembled WGS sequence"/>
</dbReference>
<dbReference type="EMBL" id="QXGA01007050">
    <property type="protein sequence ID" value="KAE9061198.1"/>
    <property type="molecule type" value="Genomic_DNA"/>
</dbReference>
<evidence type="ECO:0000313" key="11">
    <source>
        <dbReference type="Proteomes" id="UP000433483"/>
    </source>
</evidence>
<sequence>MVPTVSVTATGVRPDTAVCAAAQTVEERHGRHER</sequence>
<dbReference type="Proteomes" id="UP000486351">
    <property type="component" value="Unassembled WGS sequence"/>
</dbReference>
<name>A0A6A3PW69_9STRA</name>
<dbReference type="EMBL" id="QXFY01006980">
    <property type="protein sequence ID" value="KAE9267214.1"/>
    <property type="molecule type" value="Genomic_DNA"/>
</dbReference>
<evidence type="ECO:0000313" key="15">
    <source>
        <dbReference type="Proteomes" id="UP000441208"/>
    </source>
</evidence>
<dbReference type="Proteomes" id="UP000488956">
    <property type="component" value="Unassembled WGS sequence"/>
</dbReference>
<dbReference type="Proteomes" id="UP000433483">
    <property type="component" value="Unassembled WGS sequence"/>
</dbReference>
<dbReference type="EMBL" id="QXFZ01006438">
    <property type="protein sequence ID" value="KAE9058653.1"/>
    <property type="molecule type" value="Genomic_DNA"/>
</dbReference>
<gene>
    <name evidence="8" type="ORF">PF001_g31427</name>
    <name evidence="7" type="ORF">PF002_g31738</name>
    <name evidence="6" type="ORF">PF005_g31611</name>
    <name evidence="5" type="ORF">PF006_g31465</name>
    <name evidence="4" type="ORF">PF007_g31226</name>
    <name evidence="9" type="ORF">PF008_g31408</name>
    <name evidence="1" type="ORF">PF009_g31680</name>
    <name evidence="3" type="ORF">PF010_g31250</name>
    <name evidence="2" type="ORF">PF011_g30897</name>
</gene>
<comment type="caution">
    <text evidence="5">The sequence shown here is derived from an EMBL/GenBank/DDBJ whole genome shotgun (WGS) entry which is preliminary data.</text>
</comment>
<evidence type="ECO:0000313" key="18">
    <source>
        <dbReference type="Proteomes" id="UP000488956"/>
    </source>
</evidence>
<evidence type="ECO:0000313" key="2">
    <source>
        <dbReference type="EMBL" id="KAE8958117.1"/>
    </source>
</evidence>
<evidence type="ECO:0000313" key="17">
    <source>
        <dbReference type="Proteomes" id="UP000486351"/>
    </source>
</evidence>
<evidence type="ECO:0000313" key="7">
    <source>
        <dbReference type="EMBL" id="KAE9163907.1"/>
    </source>
</evidence>